<dbReference type="Proteomes" id="UP000004699">
    <property type="component" value="Unassembled WGS sequence"/>
</dbReference>
<evidence type="ECO:0000256" key="1">
    <source>
        <dbReference type="ARBA" id="ARBA00001931"/>
    </source>
</evidence>
<name>B8KTY6_9GAMM</name>
<dbReference type="STRING" id="565045.NOR51B_1219"/>
<sequence>MLGASAIHTALTDGAMRAQGSALSPDERIALAEHLSGQQLGAANDASVALCGTDQVAPSPFAAPALTGWGMSLESTRYVPETIAGFSADDVSDLELKWAFAYPGATRARSQPTVANQTVFVGSQPGAVYALDLMTGCARWTFTADAEVRSAITLVMEGDNAAAYFGDFEGNVYKLDAETGEQLWRSAVRDHPVGTITGSPRYFDGRLFVPLSSSEWASAADPGYTCCTFRGNVISLDAETGEELWRTHVIPEAPSPTGKTNKRGLPILAPSGAPVWNSPTIDEERGLLYVGTGESYTSPAHGNSDSVIAIDLDTGNIVWSFQALAGDAWNMACNLPGMRDNCPEEDGPDLDIGASPVLWKGPEGRDLILVGQKSGMVYAIDPENKGELVWKTRIGRGGFAGGVHWGMASDGERLFATNADTNFIGKFKGEPKPGLYALNPVNGETVWFTPAGEHCDDSQLPACDPGLSAAPTAIPGVVFAGGFDGVLKAYAAESGKVVWSFETNREFEAVNGAVARGGSIESDGPVVTDGHLLINSGYLFGGRMPGNALLVFTPGGD</sequence>
<comment type="similarity">
    <text evidence="2">Belongs to the bacterial PQQ dehydrogenase family.</text>
</comment>
<evidence type="ECO:0000256" key="2">
    <source>
        <dbReference type="ARBA" id="ARBA00008156"/>
    </source>
</evidence>
<dbReference type="EMBL" id="DS999411">
    <property type="protein sequence ID" value="EED35274.1"/>
    <property type="molecule type" value="Genomic_DNA"/>
</dbReference>
<evidence type="ECO:0000259" key="5">
    <source>
        <dbReference type="Pfam" id="PF13360"/>
    </source>
</evidence>
<dbReference type="PANTHER" id="PTHR32303:SF10">
    <property type="entry name" value="OUTER MEMBRANE PROTEIN ASSEMBLY FACTOR BAMB"/>
    <property type="match status" value="1"/>
</dbReference>
<keyword evidence="7" id="KW-1185">Reference proteome</keyword>
<proteinExistence type="inferred from homology"/>
<dbReference type="AlphaFoldDB" id="B8KTY6"/>
<dbReference type="PANTHER" id="PTHR32303">
    <property type="entry name" value="QUINOPROTEIN ALCOHOL DEHYDROGENASE (CYTOCHROME C)"/>
    <property type="match status" value="1"/>
</dbReference>
<dbReference type="SUPFAM" id="SSF50998">
    <property type="entry name" value="Quinoprotein alcohol dehydrogenase-like"/>
    <property type="match status" value="1"/>
</dbReference>
<feature type="domain" description="Pyrrolo-quinoline quinone repeat" evidence="4">
    <location>
        <begin position="69"/>
        <end position="331"/>
    </location>
</feature>
<dbReference type="Pfam" id="PF13360">
    <property type="entry name" value="PQQ_2"/>
    <property type="match status" value="1"/>
</dbReference>
<dbReference type="Gene3D" id="2.140.10.10">
    <property type="entry name" value="Quinoprotein alcohol dehydrogenase-like superfamily"/>
    <property type="match status" value="2"/>
</dbReference>
<dbReference type="GO" id="GO:0047059">
    <property type="term" value="F:polyvinyl alcohol dehydrogenase (cytochrome) activity"/>
    <property type="evidence" value="ECO:0007669"/>
    <property type="project" value="UniProtKB-EC"/>
</dbReference>
<comment type="cofactor">
    <cofactor evidence="1">
        <name>pyrroloquinoline quinone</name>
        <dbReference type="ChEBI" id="CHEBI:58442"/>
    </cofactor>
</comment>
<gene>
    <name evidence="6" type="primary">pvaA_2</name>
    <name evidence="6" type="ORF">NOR51B_1219</name>
</gene>
<feature type="domain" description="Pyrrolo-quinoline quinone repeat" evidence="5">
    <location>
        <begin position="374"/>
        <end position="507"/>
    </location>
</feature>
<evidence type="ECO:0000313" key="7">
    <source>
        <dbReference type="Proteomes" id="UP000004699"/>
    </source>
</evidence>
<keyword evidence="3 6" id="KW-0560">Oxidoreductase</keyword>
<organism evidence="6 7">
    <name type="scientific">Luminiphilus syltensis NOR5-1B</name>
    <dbReference type="NCBI Taxonomy" id="565045"/>
    <lineage>
        <taxon>Bacteria</taxon>
        <taxon>Pseudomonadati</taxon>
        <taxon>Pseudomonadota</taxon>
        <taxon>Gammaproteobacteria</taxon>
        <taxon>Cellvibrionales</taxon>
        <taxon>Halieaceae</taxon>
        <taxon>Luminiphilus</taxon>
    </lineage>
</organism>
<dbReference type="SMART" id="SM00564">
    <property type="entry name" value="PQQ"/>
    <property type="match status" value="7"/>
</dbReference>
<dbReference type="Pfam" id="PF01011">
    <property type="entry name" value="PQQ"/>
    <property type="match status" value="1"/>
</dbReference>
<evidence type="ECO:0000256" key="3">
    <source>
        <dbReference type="ARBA" id="ARBA00023002"/>
    </source>
</evidence>
<dbReference type="InterPro" id="IPR011047">
    <property type="entry name" value="Quinoprotein_ADH-like_sf"/>
</dbReference>
<dbReference type="InterPro" id="IPR002372">
    <property type="entry name" value="PQQ_rpt_dom"/>
</dbReference>
<dbReference type="EC" id="1.1.2.6" evidence="6"/>
<evidence type="ECO:0000313" key="6">
    <source>
        <dbReference type="EMBL" id="EED35274.1"/>
    </source>
</evidence>
<dbReference type="eggNOG" id="COG1520">
    <property type="taxonomic scope" value="Bacteria"/>
</dbReference>
<accession>B8KTY6</accession>
<reference evidence="7" key="1">
    <citation type="journal article" date="2013" name="BMC Microbiol.">
        <title>Taxonomy and evolution of bacteriochlorophyll a-containing members of the OM60/NOR5 clade of marine gammaproteobacteria: description of Luminiphilus syltensis gen. nov., sp. nov., reclassification of Haliea rubra as Pseudohaliea rubra gen. nov., comb. nov., and emendation of Chromatocurvus halotolerans.</title>
        <authorList>
            <person name="Spring S."/>
            <person name="Riedel T."/>
            <person name="Sproer C."/>
            <person name="Yan S."/>
            <person name="Harder J."/>
            <person name="Fuchs B.M."/>
        </authorList>
    </citation>
    <scope>NUCLEOTIDE SEQUENCE [LARGE SCALE GENOMIC DNA]</scope>
    <source>
        <strain evidence="7">NOR51-B</strain>
    </source>
</reference>
<protein>
    <submittedName>
        <fullName evidence="6">Putative PQQ-dependent polyvinyl alcohol dehydrogenase</fullName>
        <ecNumber evidence="6">1.1.2.6</ecNumber>
    </submittedName>
</protein>
<dbReference type="HOGENOM" id="CLU_020613_0_0_6"/>
<dbReference type="InterPro" id="IPR018391">
    <property type="entry name" value="PQQ_b-propeller_rpt"/>
</dbReference>
<evidence type="ECO:0000259" key="4">
    <source>
        <dbReference type="Pfam" id="PF01011"/>
    </source>
</evidence>